<dbReference type="InterPro" id="IPR050235">
    <property type="entry name" value="CK1_Ser-Thr_kinase"/>
</dbReference>
<feature type="domain" description="Protein kinase" evidence="2">
    <location>
        <begin position="100"/>
        <end position="366"/>
    </location>
</feature>
<keyword evidence="4" id="KW-1185">Reference proteome</keyword>
<dbReference type="Proteomes" id="UP000005237">
    <property type="component" value="Unassembled WGS sequence"/>
</dbReference>
<feature type="region of interest" description="Disordered" evidence="1">
    <location>
        <begin position="1"/>
        <end position="85"/>
    </location>
</feature>
<evidence type="ECO:0000313" key="4">
    <source>
        <dbReference type="Proteomes" id="UP000005237"/>
    </source>
</evidence>
<protein>
    <submittedName>
        <fullName evidence="3">Protein kinase domain-containing protein</fullName>
    </submittedName>
</protein>
<sequence>MALTKNVKTDERKKKKGKGQGTGNSLKAKKSKRTLGPSASKTNNTKEHSSANNKMSGQLQGSVKKKANESSRRRKVPKNSPKYQFANGEMVDGVNQYKVASNIRKSQKTFELDVYIVNDVEQNEEFRMKTSNLEFQVLKTEAALLRRLEKKPGDKCFVSISEYGTLPKNNLEYLIVAPYGATLYEITKKVLNGENLSLACGITVALQMLKAIRDLHSIGYVHRNIRPSAFTCGIGEDDATVYLQDFRNVRKFEEQKKHVTARTTVKMYGTMRYSSRASQNNKDLGRKDDLESFIYTVFYLIDKESLTWKKEKTPEGVLKEKEQFMLNSGQNQFAKVPRSIVPIICVVFGLDFSSVPDYESIKNVLVEIQNQEKLTPKSCDWKGKSGLNEIEGDTNRSVDCKVTGDRDFQPKGAKKKKATRKKLSSGDVILGVGAQSGWKVINLLGSGGFGDVYKVHRE</sequence>
<evidence type="ECO:0000259" key="2">
    <source>
        <dbReference type="PROSITE" id="PS50011"/>
    </source>
</evidence>
<evidence type="ECO:0000313" key="3">
    <source>
        <dbReference type="EnsemblMetazoa" id="CJA28290.1"/>
    </source>
</evidence>
<name>A0A8R1IBF5_CAEJA</name>
<proteinExistence type="predicted"/>
<dbReference type="GO" id="GO:0004672">
    <property type="term" value="F:protein kinase activity"/>
    <property type="evidence" value="ECO:0007669"/>
    <property type="project" value="InterPro"/>
</dbReference>
<evidence type="ECO:0000256" key="1">
    <source>
        <dbReference type="SAM" id="MobiDB-lite"/>
    </source>
</evidence>
<dbReference type="PANTHER" id="PTHR11909">
    <property type="entry name" value="CASEIN KINASE-RELATED"/>
    <property type="match status" value="1"/>
</dbReference>
<dbReference type="SUPFAM" id="SSF56112">
    <property type="entry name" value="Protein kinase-like (PK-like)"/>
    <property type="match status" value="1"/>
</dbReference>
<dbReference type="InterPro" id="IPR000719">
    <property type="entry name" value="Prot_kinase_dom"/>
</dbReference>
<reference evidence="3" key="2">
    <citation type="submission" date="2022-06" db="UniProtKB">
        <authorList>
            <consortium name="EnsemblMetazoa"/>
        </authorList>
    </citation>
    <scope>IDENTIFICATION</scope>
    <source>
        <strain evidence="3">DF5081</strain>
    </source>
</reference>
<dbReference type="GO" id="GO:0005524">
    <property type="term" value="F:ATP binding"/>
    <property type="evidence" value="ECO:0007669"/>
    <property type="project" value="InterPro"/>
</dbReference>
<dbReference type="EnsemblMetazoa" id="CJA28290.1">
    <property type="protein sequence ID" value="CJA28290.1"/>
    <property type="gene ID" value="WBGene00183864"/>
</dbReference>
<dbReference type="AlphaFoldDB" id="A0A8R1IBF5"/>
<dbReference type="PROSITE" id="PS50011">
    <property type="entry name" value="PROTEIN_KINASE_DOM"/>
    <property type="match status" value="1"/>
</dbReference>
<organism evidence="3 4">
    <name type="scientific">Caenorhabditis japonica</name>
    <dbReference type="NCBI Taxonomy" id="281687"/>
    <lineage>
        <taxon>Eukaryota</taxon>
        <taxon>Metazoa</taxon>
        <taxon>Ecdysozoa</taxon>
        <taxon>Nematoda</taxon>
        <taxon>Chromadorea</taxon>
        <taxon>Rhabditida</taxon>
        <taxon>Rhabditina</taxon>
        <taxon>Rhabditomorpha</taxon>
        <taxon>Rhabditoidea</taxon>
        <taxon>Rhabditidae</taxon>
        <taxon>Peloderinae</taxon>
        <taxon>Caenorhabditis</taxon>
    </lineage>
</organism>
<reference evidence="4" key="1">
    <citation type="submission" date="2010-08" db="EMBL/GenBank/DDBJ databases">
        <authorList>
            <consortium name="Caenorhabditis japonica Sequencing Consortium"/>
            <person name="Wilson R.K."/>
        </authorList>
    </citation>
    <scope>NUCLEOTIDE SEQUENCE [LARGE SCALE GENOMIC DNA]</scope>
    <source>
        <strain evidence="4">DF5081</strain>
    </source>
</reference>
<feature type="compositionally biased region" description="Polar residues" evidence="1">
    <location>
        <begin position="50"/>
        <end position="61"/>
    </location>
</feature>
<accession>A0A8R1IBF5</accession>
<dbReference type="InterPro" id="IPR011009">
    <property type="entry name" value="Kinase-like_dom_sf"/>
</dbReference>
<dbReference type="Gene3D" id="1.10.510.10">
    <property type="entry name" value="Transferase(Phosphotransferase) domain 1"/>
    <property type="match status" value="1"/>
</dbReference>